<dbReference type="Proteomes" id="UP000179627">
    <property type="component" value="Unassembled WGS sequence"/>
</dbReference>
<name>A0A1S1QQ98_9ACTN</name>
<evidence type="ECO:0000256" key="1">
    <source>
        <dbReference type="ARBA" id="ARBA00023125"/>
    </source>
</evidence>
<dbReference type="Gene3D" id="1.10.357.10">
    <property type="entry name" value="Tetracycline Repressor, domain 2"/>
    <property type="match status" value="1"/>
</dbReference>
<dbReference type="PRINTS" id="PR00455">
    <property type="entry name" value="HTHTETR"/>
</dbReference>
<evidence type="ECO:0000313" key="4">
    <source>
        <dbReference type="EMBL" id="OHV35455.1"/>
    </source>
</evidence>
<dbReference type="InterPro" id="IPR009057">
    <property type="entry name" value="Homeodomain-like_sf"/>
</dbReference>
<keyword evidence="5" id="KW-1185">Reference proteome</keyword>
<evidence type="ECO:0000259" key="3">
    <source>
        <dbReference type="PROSITE" id="PS50977"/>
    </source>
</evidence>
<organism evidence="4 5">
    <name type="scientific">Parafrankia colletiae</name>
    <dbReference type="NCBI Taxonomy" id="573497"/>
    <lineage>
        <taxon>Bacteria</taxon>
        <taxon>Bacillati</taxon>
        <taxon>Actinomycetota</taxon>
        <taxon>Actinomycetes</taxon>
        <taxon>Frankiales</taxon>
        <taxon>Frankiaceae</taxon>
        <taxon>Parafrankia</taxon>
    </lineage>
</organism>
<feature type="domain" description="HTH tetR-type" evidence="3">
    <location>
        <begin position="15"/>
        <end position="75"/>
    </location>
</feature>
<dbReference type="InterPro" id="IPR050109">
    <property type="entry name" value="HTH-type_TetR-like_transc_reg"/>
</dbReference>
<dbReference type="GO" id="GO:0000976">
    <property type="term" value="F:transcription cis-regulatory region binding"/>
    <property type="evidence" value="ECO:0007669"/>
    <property type="project" value="TreeGrafter"/>
</dbReference>
<comment type="caution">
    <text evidence="4">The sequence shown here is derived from an EMBL/GenBank/DDBJ whole genome shotgun (WGS) entry which is preliminary data.</text>
</comment>
<dbReference type="AlphaFoldDB" id="A0A1S1QQ98"/>
<dbReference type="SUPFAM" id="SSF46689">
    <property type="entry name" value="Homeodomain-like"/>
    <property type="match status" value="1"/>
</dbReference>
<evidence type="ECO:0000313" key="5">
    <source>
        <dbReference type="Proteomes" id="UP000179627"/>
    </source>
</evidence>
<dbReference type="EMBL" id="MBLM01000121">
    <property type="protein sequence ID" value="OHV35455.1"/>
    <property type="molecule type" value="Genomic_DNA"/>
</dbReference>
<dbReference type="GO" id="GO:0003700">
    <property type="term" value="F:DNA-binding transcription factor activity"/>
    <property type="evidence" value="ECO:0007669"/>
    <property type="project" value="TreeGrafter"/>
</dbReference>
<dbReference type="PANTHER" id="PTHR30055:SF200">
    <property type="entry name" value="HTH-TYPE TRANSCRIPTIONAL REPRESSOR BDCR"/>
    <property type="match status" value="1"/>
</dbReference>
<sequence length="200" mass="21409">MTINRAASGVPPDRRGPRERILATACTLFYRQGIHATGVEQLAEVAGVSKRTLYKLFGSKDDLVAAYLTWMSEHAPTNEQYLRRTDLAPGERLLALFGRPSSAVAVRGCSIHNAAVEITDPRHPGSAVIHAHKEGFLRQLVDTAAQAGAGDPETLGHQLFVLFEGATALGTSIGELASYDYARPIAHALVSEALPASPEL</sequence>
<dbReference type="PROSITE" id="PS50977">
    <property type="entry name" value="HTH_TETR_2"/>
    <property type="match status" value="1"/>
</dbReference>
<protein>
    <recommendedName>
        <fullName evidence="3">HTH tetR-type domain-containing protein</fullName>
    </recommendedName>
</protein>
<accession>A0A1S1QQ98</accession>
<feature type="DNA-binding region" description="H-T-H motif" evidence="2">
    <location>
        <begin position="38"/>
        <end position="57"/>
    </location>
</feature>
<dbReference type="SUPFAM" id="SSF48498">
    <property type="entry name" value="Tetracyclin repressor-like, C-terminal domain"/>
    <property type="match status" value="1"/>
</dbReference>
<gene>
    <name evidence="4" type="ORF">CC117_19690</name>
</gene>
<keyword evidence="1 2" id="KW-0238">DNA-binding</keyword>
<dbReference type="PANTHER" id="PTHR30055">
    <property type="entry name" value="HTH-TYPE TRANSCRIPTIONAL REGULATOR RUTR"/>
    <property type="match status" value="1"/>
</dbReference>
<dbReference type="Pfam" id="PF00440">
    <property type="entry name" value="TetR_N"/>
    <property type="match status" value="1"/>
</dbReference>
<dbReference type="OrthoDB" id="4214267at2"/>
<proteinExistence type="predicted"/>
<reference evidence="5" key="1">
    <citation type="submission" date="2016-07" db="EMBL/GenBank/DDBJ databases">
        <title>Sequence Frankia sp. strain CcI1.17.</title>
        <authorList>
            <person name="Ghodhbane-Gtari F."/>
            <person name="Swanson E."/>
            <person name="Gueddou A."/>
            <person name="Morris K."/>
            <person name="Hezbri K."/>
            <person name="Ktari A."/>
            <person name="Nouioui I."/>
            <person name="Abebe-Akele F."/>
            <person name="Simpson S."/>
            <person name="Thomas K."/>
            <person name="Gtari M."/>
            <person name="Tisa L.S."/>
            <person name="Hurst S."/>
        </authorList>
    </citation>
    <scope>NUCLEOTIDE SEQUENCE [LARGE SCALE GENOMIC DNA]</scope>
    <source>
        <strain evidence="5">Cc1.17</strain>
    </source>
</reference>
<dbReference type="InterPro" id="IPR001647">
    <property type="entry name" value="HTH_TetR"/>
</dbReference>
<dbReference type="InterPro" id="IPR036271">
    <property type="entry name" value="Tet_transcr_reg_TetR-rel_C_sf"/>
</dbReference>
<evidence type="ECO:0000256" key="2">
    <source>
        <dbReference type="PROSITE-ProRule" id="PRU00335"/>
    </source>
</evidence>